<dbReference type="RefSeq" id="WP_071175085.1">
    <property type="nucleotide sequence ID" value="NZ_CP017831.1"/>
</dbReference>
<protein>
    <submittedName>
        <fullName evidence="1">ATC hydrolase family protein</fullName>
    </submittedName>
</protein>
<dbReference type="Pfam" id="PF14196">
    <property type="entry name" value="ATC_hydrolase"/>
    <property type="match status" value="1"/>
</dbReference>
<dbReference type="InterPro" id="IPR026002">
    <property type="entry name" value="ATC_hydrolase-like"/>
</dbReference>
<name>A0A1D9NYE3_9FIRM</name>
<keyword evidence="1" id="KW-0378">Hydrolase</keyword>
<dbReference type="OrthoDB" id="1495276at2"/>
<dbReference type="KEGG" id="bhu:bhn_I0255"/>
<organism evidence="1 2">
    <name type="scientific">Butyrivibrio hungatei</name>
    <dbReference type="NCBI Taxonomy" id="185008"/>
    <lineage>
        <taxon>Bacteria</taxon>
        <taxon>Bacillati</taxon>
        <taxon>Bacillota</taxon>
        <taxon>Clostridia</taxon>
        <taxon>Lachnospirales</taxon>
        <taxon>Lachnospiraceae</taxon>
        <taxon>Butyrivibrio</taxon>
    </lineage>
</organism>
<evidence type="ECO:0000313" key="1">
    <source>
        <dbReference type="EMBL" id="AOZ95290.1"/>
    </source>
</evidence>
<keyword evidence="2" id="KW-1185">Reference proteome</keyword>
<dbReference type="Proteomes" id="UP000179284">
    <property type="component" value="Chromosome I"/>
</dbReference>
<sequence>MSNTLKKSSIFKRFYSELAEKYGKAKAKDIWDYAEEEFSRLKNAEPSADKASVSYVFPAVALYRSVEHFYPGEALAVTRGFGTKMGRRLQGIFSKITALPGIPSLMWKRMDRIAAKLSDGYEIKNLKITKEQCFMDVVSCPLYDKARELGTPEAVQMICCMDKEYMNGFRGVDYKRTKSVAEGDDCCDYRLTKSL</sequence>
<dbReference type="GO" id="GO:0016787">
    <property type="term" value="F:hydrolase activity"/>
    <property type="evidence" value="ECO:0007669"/>
    <property type="project" value="UniProtKB-KW"/>
</dbReference>
<proteinExistence type="predicted"/>
<gene>
    <name evidence="1" type="ORF">bhn_I0255</name>
</gene>
<reference evidence="2" key="1">
    <citation type="submission" date="2016-10" db="EMBL/GenBank/DDBJ databases">
        <title>The complete genome sequence of the rumen bacterium Butyrivibrio hungatei MB2003.</title>
        <authorList>
            <person name="Palevich N."/>
            <person name="Kelly W.J."/>
            <person name="Leahy S.C."/>
            <person name="Altermann E."/>
            <person name="Rakonjac J."/>
            <person name="Attwood G.T."/>
        </authorList>
    </citation>
    <scope>NUCLEOTIDE SEQUENCE [LARGE SCALE GENOMIC DNA]</scope>
    <source>
        <strain evidence="2">MB2003</strain>
    </source>
</reference>
<dbReference type="EMBL" id="CP017831">
    <property type="protein sequence ID" value="AOZ95290.1"/>
    <property type="molecule type" value="Genomic_DNA"/>
</dbReference>
<evidence type="ECO:0000313" key="2">
    <source>
        <dbReference type="Proteomes" id="UP000179284"/>
    </source>
</evidence>
<accession>A0A1D9NYE3</accession>
<dbReference type="AlphaFoldDB" id="A0A1D9NYE3"/>